<dbReference type="Proteomes" id="UP000887565">
    <property type="component" value="Unplaced"/>
</dbReference>
<proteinExistence type="predicted"/>
<accession>A0A915I8D4</accession>
<keyword evidence="1" id="KW-1185">Reference proteome</keyword>
<dbReference type="WBParaSite" id="nRc.2.0.1.t10420-RA">
    <property type="protein sequence ID" value="nRc.2.0.1.t10420-RA"/>
    <property type="gene ID" value="nRc.2.0.1.g10420"/>
</dbReference>
<evidence type="ECO:0000313" key="1">
    <source>
        <dbReference type="Proteomes" id="UP000887565"/>
    </source>
</evidence>
<dbReference type="AlphaFoldDB" id="A0A915I8D4"/>
<organism evidence="1 2">
    <name type="scientific">Romanomermis culicivorax</name>
    <name type="common">Nematode worm</name>
    <dbReference type="NCBI Taxonomy" id="13658"/>
    <lineage>
        <taxon>Eukaryota</taxon>
        <taxon>Metazoa</taxon>
        <taxon>Ecdysozoa</taxon>
        <taxon>Nematoda</taxon>
        <taxon>Enoplea</taxon>
        <taxon>Dorylaimia</taxon>
        <taxon>Mermithida</taxon>
        <taxon>Mermithoidea</taxon>
        <taxon>Mermithidae</taxon>
        <taxon>Romanomermis</taxon>
    </lineage>
</organism>
<sequence>MPMIKNKIKEIDLLSFHLRQSGKKRHQLNTAIHINILDYTPYAMLGLRLRRATLGWASPAWRSAA</sequence>
<protein>
    <submittedName>
        <fullName evidence="2">Uncharacterized protein</fullName>
    </submittedName>
</protein>
<name>A0A915I8D4_ROMCU</name>
<reference evidence="2" key="1">
    <citation type="submission" date="2022-11" db="UniProtKB">
        <authorList>
            <consortium name="WormBaseParasite"/>
        </authorList>
    </citation>
    <scope>IDENTIFICATION</scope>
</reference>
<evidence type="ECO:0000313" key="2">
    <source>
        <dbReference type="WBParaSite" id="nRc.2.0.1.t10420-RA"/>
    </source>
</evidence>